<comment type="caution">
    <text evidence="2">The sequence shown here is derived from an EMBL/GenBank/DDBJ whole genome shotgun (WGS) entry which is preliminary data.</text>
</comment>
<feature type="domain" description="N-acetyltransferase" evidence="1">
    <location>
        <begin position="3"/>
        <end position="158"/>
    </location>
</feature>
<sequence length="159" mass="18385">MNLKTRFFKNADATPVADLVAKTLMTTNIHDYSKEYLQNDIDRLNENFFIQKAQQTHFYVFLNDKTIIGVGAIGPYWDSKTEFSLFNIFVDPDYQGLGVGRLIIKTLENDAYFKVATRVEIPASITALKFYKKMGYYPKNKQNVPDSEGLFRLEKYPKS</sequence>
<dbReference type="AlphaFoldDB" id="A0A9D2CQB9"/>
<reference evidence="2" key="1">
    <citation type="journal article" date="2021" name="PeerJ">
        <title>Extensive microbial diversity within the chicken gut microbiome revealed by metagenomics and culture.</title>
        <authorList>
            <person name="Gilroy R."/>
            <person name="Ravi A."/>
            <person name="Getino M."/>
            <person name="Pursley I."/>
            <person name="Horton D.L."/>
            <person name="Alikhan N.F."/>
            <person name="Baker D."/>
            <person name="Gharbi K."/>
            <person name="Hall N."/>
            <person name="Watson M."/>
            <person name="Adriaenssens E.M."/>
            <person name="Foster-Nyarko E."/>
            <person name="Jarju S."/>
            <person name="Secka A."/>
            <person name="Antonio M."/>
            <person name="Oren A."/>
            <person name="Chaudhuri R.R."/>
            <person name="La Ragione R."/>
            <person name="Hildebrand F."/>
            <person name="Pallen M.J."/>
        </authorList>
    </citation>
    <scope>NUCLEOTIDE SEQUENCE</scope>
    <source>
        <strain evidence="2">3204</strain>
    </source>
</reference>
<dbReference type="EMBL" id="DXCM01000099">
    <property type="protein sequence ID" value="HIY93978.1"/>
    <property type="molecule type" value="Genomic_DNA"/>
</dbReference>
<dbReference type="InterPro" id="IPR016181">
    <property type="entry name" value="Acyl_CoA_acyltransferase"/>
</dbReference>
<dbReference type="InterPro" id="IPR000182">
    <property type="entry name" value="GNAT_dom"/>
</dbReference>
<dbReference type="Pfam" id="PF13673">
    <property type="entry name" value="Acetyltransf_10"/>
    <property type="match status" value="1"/>
</dbReference>
<dbReference type="Proteomes" id="UP000824013">
    <property type="component" value="Unassembled WGS sequence"/>
</dbReference>
<organism evidence="2 3">
    <name type="scientific">Candidatus Companilactobacillus pullicola</name>
    <dbReference type="NCBI Taxonomy" id="2838523"/>
    <lineage>
        <taxon>Bacteria</taxon>
        <taxon>Bacillati</taxon>
        <taxon>Bacillota</taxon>
        <taxon>Bacilli</taxon>
        <taxon>Lactobacillales</taxon>
        <taxon>Lactobacillaceae</taxon>
        <taxon>Companilactobacillus</taxon>
    </lineage>
</organism>
<name>A0A9D2CQB9_9LACO</name>
<dbReference type="InterPro" id="IPR052564">
    <property type="entry name" value="N-acetyltrans/Recomb-assoc"/>
</dbReference>
<proteinExistence type="predicted"/>
<gene>
    <name evidence="2" type="ORF">H9820_13675</name>
</gene>
<evidence type="ECO:0000313" key="3">
    <source>
        <dbReference type="Proteomes" id="UP000824013"/>
    </source>
</evidence>
<reference evidence="2" key="2">
    <citation type="submission" date="2021-04" db="EMBL/GenBank/DDBJ databases">
        <authorList>
            <person name="Gilroy R."/>
        </authorList>
    </citation>
    <scope>NUCLEOTIDE SEQUENCE</scope>
    <source>
        <strain evidence="2">3204</strain>
    </source>
</reference>
<dbReference type="Gene3D" id="3.40.630.30">
    <property type="match status" value="1"/>
</dbReference>
<dbReference type="SUPFAM" id="SSF55729">
    <property type="entry name" value="Acyl-CoA N-acyltransferases (Nat)"/>
    <property type="match status" value="1"/>
</dbReference>
<dbReference type="GO" id="GO:0016747">
    <property type="term" value="F:acyltransferase activity, transferring groups other than amino-acyl groups"/>
    <property type="evidence" value="ECO:0007669"/>
    <property type="project" value="InterPro"/>
</dbReference>
<dbReference type="PANTHER" id="PTHR43451">
    <property type="entry name" value="ACETYLTRANSFERASE (GNAT) FAMILY PROTEIN"/>
    <property type="match status" value="1"/>
</dbReference>
<evidence type="ECO:0000259" key="1">
    <source>
        <dbReference type="PROSITE" id="PS51186"/>
    </source>
</evidence>
<dbReference type="PROSITE" id="PS51186">
    <property type="entry name" value="GNAT"/>
    <property type="match status" value="1"/>
</dbReference>
<evidence type="ECO:0000313" key="2">
    <source>
        <dbReference type="EMBL" id="HIY93978.1"/>
    </source>
</evidence>
<protein>
    <submittedName>
        <fullName evidence="2">GNAT family N-acetyltransferase</fullName>
    </submittedName>
</protein>
<dbReference type="PANTHER" id="PTHR43451:SF1">
    <property type="entry name" value="ACETYLTRANSFERASE"/>
    <property type="match status" value="1"/>
</dbReference>
<dbReference type="CDD" id="cd04301">
    <property type="entry name" value="NAT_SF"/>
    <property type="match status" value="1"/>
</dbReference>
<accession>A0A9D2CQB9</accession>